<evidence type="ECO:0000313" key="2">
    <source>
        <dbReference type="EMBL" id="KAK3910878.1"/>
    </source>
</evidence>
<dbReference type="Proteomes" id="UP001219518">
    <property type="component" value="Unassembled WGS sequence"/>
</dbReference>
<proteinExistence type="predicted"/>
<comment type="caution">
    <text evidence="2">The sequence shown here is derived from an EMBL/GenBank/DDBJ whole genome shotgun (WGS) entry which is preliminary data.</text>
</comment>
<dbReference type="InterPro" id="IPR013761">
    <property type="entry name" value="SAM/pointed_sf"/>
</dbReference>
<organism evidence="2 3">
    <name type="scientific">Frankliniella fusca</name>
    <dbReference type="NCBI Taxonomy" id="407009"/>
    <lineage>
        <taxon>Eukaryota</taxon>
        <taxon>Metazoa</taxon>
        <taxon>Ecdysozoa</taxon>
        <taxon>Arthropoda</taxon>
        <taxon>Hexapoda</taxon>
        <taxon>Insecta</taxon>
        <taxon>Pterygota</taxon>
        <taxon>Neoptera</taxon>
        <taxon>Paraneoptera</taxon>
        <taxon>Thysanoptera</taxon>
        <taxon>Terebrantia</taxon>
        <taxon>Thripoidea</taxon>
        <taxon>Thripidae</taxon>
        <taxon>Frankliniella</taxon>
    </lineage>
</organism>
<dbReference type="Gene3D" id="1.10.150.50">
    <property type="entry name" value="Transcription Factor, Ets-1"/>
    <property type="match status" value="1"/>
</dbReference>
<sequence length="625" mass="71446">MRMDDLDAEALALGLTQYLPLDIVNSLKEQCVTGESFMVLDAETLKMCGFPLGHIMKIMKVVSQIKDGIITFQAASQEMSTAQKSLEDGGDNSEDSTKEDDILSEFLDEEYLKTLPLYLKTNMCGRVERWKDLIRLNLPHGHRPDLSVPDKYWKDRSTSQTLRNKGNSEESKQRTQTISQSSSRKRKPSMSSDDEETHESEDEEGSDSDSDGETRGGEAAKEKVIWYAAPALLKTKEELQALSPSLPQYEIETVLEDDENSKQRTKHLVPYLKEGKLLGSKERKRVFRKLGLFLCFKAVDNPNKATATMREGLAKSIVVTYPQYQKSIEVEGTTPWSHIWNKKGGHLANIIKRIQTNLPDSERAKKGKVVKKKKAKVPTCNVNIQELNLLLPATNRLEIFDGMKKTYPLRCAARAKSISITDMLKEYEHFKHFNGELIALEYSMMHPNSKDMCPELSKFVPKIIVKWTATQGARTEFPDDNMKACLILACKLPHTINGRSSVPKESEIVVTVKPGVNLENFVVERRQSQRKAVQPYLLALRGQVTCEILKYYLVLDDNVVDLGRIPFLRCIDWLFKSYVVFNVKYPETWAQFFRFLQTCFYKVYFDHRRDIPPSSIELFNKLKSL</sequence>
<evidence type="ECO:0000313" key="3">
    <source>
        <dbReference type="Proteomes" id="UP001219518"/>
    </source>
</evidence>
<reference evidence="2" key="1">
    <citation type="submission" date="2021-07" db="EMBL/GenBank/DDBJ databases">
        <authorList>
            <person name="Catto M.A."/>
            <person name="Jacobson A."/>
            <person name="Kennedy G."/>
            <person name="Labadie P."/>
            <person name="Hunt B.G."/>
            <person name="Srinivasan R."/>
        </authorList>
    </citation>
    <scope>NUCLEOTIDE SEQUENCE</scope>
    <source>
        <strain evidence="2">PL_HMW_Pooled</strain>
        <tissue evidence="2">Head</tissue>
    </source>
</reference>
<accession>A0AAE1L901</accession>
<evidence type="ECO:0000256" key="1">
    <source>
        <dbReference type="SAM" id="MobiDB-lite"/>
    </source>
</evidence>
<dbReference type="EMBL" id="JAHWGI010000207">
    <property type="protein sequence ID" value="KAK3910878.1"/>
    <property type="molecule type" value="Genomic_DNA"/>
</dbReference>
<feature type="compositionally biased region" description="Acidic residues" evidence="1">
    <location>
        <begin position="192"/>
        <end position="211"/>
    </location>
</feature>
<dbReference type="PANTHER" id="PTHR31025:SF9">
    <property type="entry name" value="SI:DKEY-286J15.1"/>
    <property type="match status" value="1"/>
</dbReference>
<reference evidence="2" key="2">
    <citation type="journal article" date="2023" name="BMC Genomics">
        <title>Pest status, molecular evolution, and epigenetic factors derived from the genome assembly of Frankliniella fusca, a thysanopteran phytovirus vector.</title>
        <authorList>
            <person name="Catto M.A."/>
            <person name="Labadie P.E."/>
            <person name="Jacobson A.L."/>
            <person name="Kennedy G.G."/>
            <person name="Srinivasan R."/>
            <person name="Hunt B.G."/>
        </authorList>
    </citation>
    <scope>NUCLEOTIDE SEQUENCE</scope>
    <source>
        <strain evidence="2">PL_HMW_Pooled</strain>
    </source>
</reference>
<gene>
    <name evidence="2" type="ORF">KUF71_020583</name>
</gene>
<name>A0AAE1L901_9NEOP</name>
<feature type="region of interest" description="Disordered" evidence="1">
    <location>
        <begin position="139"/>
        <end position="219"/>
    </location>
</feature>
<protein>
    <submittedName>
        <fullName evidence="2">Seizure 6-like protein</fullName>
    </submittedName>
</protein>
<dbReference type="AlphaFoldDB" id="A0AAE1L901"/>
<keyword evidence="3" id="KW-1185">Reference proteome</keyword>
<dbReference type="PANTHER" id="PTHR31025">
    <property type="entry name" value="SI:CH211-196P9.1-RELATED"/>
    <property type="match status" value="1"/>
</dbReference>